<reference evidence="1" key="1">
    <citation type="submission" date="2023-07" db="EMBL/GenBank/DDBJ databases">
        <title>Two novel species in the genus Flavivirga.</title>
        <authorList>
            <person name="Kwon K."/>
        </authorList>
    </citation>
    <scope>NUCLEOTIDE SEQUENCE</scope>
    <source>
        <strain evidence="1">KACC 14158</strain>
    </source>
</reference>
<dbReference type="Proteomes" id="UP001176806">
    <property type="component" value="Unassembled WGS sequence"/>
</dbReference>
<protein>
    <submittedName>
        <fullName evidence="1">Uncharacterized protein</fullName>
    </submittedName>
</protein>
<sequence length="93" mass="10610">MTNLNKLCALYDIQTRTEQEALENLLTIHLPKEYTAKVIDKLKENGISSDSQTVRNTKAGISKNILVFNAIVEIAREHKTMSNRLKKILKNNK</sequence>
<accession>A0ABT8WMM0</accession>
<dbReference type="EMBL" id="JAUOEL010000003">
    <property type="protein sequence ID" value="MDO5974402.1"/>
    <property type="molecule type" value="Genomic_DNA"/>
</dbReference>
<evidence type="ECO:0000313" key="2">
    <source>
        <dbReference type="Proteomes" id="UP001176806"/>
    </source>
</evidence>
<comment type="caution">
    <text evidence="1">The sequence shown here is derived from an EMBL/GenBank/DDBJ whole genome shotgun (WGS) entry which is preliminary data.</text>
</comment>
<name>A0ABT8WMM0_9FLAO</name>
<keyword evidence="2" id="KW-1185">Reference proteome</keyword>
<dbReference type="RefSeq" id="WP_303301543.1">
    <property type="nucleotide sequence ID" value="NZ_BAABDA010000050.1"/>
</dbReference>
<proteinExistence type="predicted"/>
<gene>
    <name evidence="1" type="ORF">Q4Q40_09420</name>
</gene>
<organism evidence="1 2">
    <name type="scientific">Flavivirga jejuensis</name>
    <dbReference type="NCBI Taxonomy" id="870487"/>
    <lineage>
        <taxon>Bacteria</taxon>
        <taxon>Pseudomonadati</taxon>
        <taxon>Bacteroidota</taxon>
        <taxon>Flavobacteriia</taxon>
        <taxon>Flavobacteriales</taxon>
        <taxon>Flavobacteriaceae</taxon>
        <taxon>Flavivirga</taxon>
    </lineage>
</organism>
<evidence type="ECO:0000313" key="1">
    <source>
        <dbReference type="EMBL" id="MDO5974402.1"/>
    </source>
</evidence>